<feature type="region of interest" description="Disordered" evidence="1">
    <location>
        <begin position="79"/>
        <end position="99"/>
    </location>
</feature>
<evidence type="ECO:0000313" key="2">
    <source>
        <dbReference type="EMBL" id="SDL53941.1"/>
    </source>
</evidence>
<dbReference type="Pfam" id="PF13031">
    <property type="entry name" value="DUF3892"/>
    <property type="match status" value="1"/>
</dbReference>
<dbReference type="STRING" id="1121325.SAMN04515677_102289"/>
<evidence type="ECO:0000313" key="3">
    <source>
        <dbReference type="Proteomes" id="UP000199068"/>
    </source>
</evidence>
<dbReference type="AlphaFoldDB" id="A0A1G9KW63"/>
<sequence length="99" mass="10783">MELKNDGMIGNLPKNINKEIPIPNSDACRICKLVKDAGEVIGYELTNGQMVNKEQAITMAKEGQIAGVAVATNKGNEYLRSLPDETENNNLSNLPVLKQ</sequence>
<organism evidence="2 3">
    <name type="scientific">Romboutsia lituseburensis DSM 797</name>
    <dbReference type="NCBI Taxonomy" id="1121325"/>
    <lineage>
        <taxon>Bacteria</taxon>
        <taxon>Bacillati</taxon>
        <taxon>Bacillota</taxon>
        <taxon>Clostridia</taxon>
        <taxon>Peptostreptococcales</taxon>
        <taxon>Peptostreptococcaceae</taxon>
        <taxon>Romboutsia</taxon>
    </lineage>
</organism>
<protein>
    <recommendedName>
        <fullName evidence="4">DUF3892 domain-containing protein</fullName>
    </recommendedName>
</protein>
<name>A0A1G9KW63_9FIRM</name>
<evidence type="ECO:0000256" key="1">
    <source>
        <dbReference type="SAM" id="MobiDB-lite"/>
    </source>
</evidence>
<accession>A0A1G9KW63</accession>
<gene>
    <name evidence="2" type="ORF">SAMN04515677_102289</name>
</gene>
<evidence type="ECO:0008006" key="4">
    <source>
        <dbReference type="Google" id="ProtNLM"/>
    </source>
</evidence>
<reference evidence="2 3" key="1">
    <citation type="submission" date="2016-10" db="EMBL/GenBank/DDBJ databases">
        <authorList>
            <person name="de Groot N.N."/>
        </authorList>
    </citation>
    <scope>NUCLEOTIDE SEQUENCE [LARGE SCALE GENOMIC DNA]</scope>
    <source>
        <strain evidence="2 3">DSM 797</strain>
    </source>
</reference>
<proteinExistence type="predicted"/>
<keyword evidence="3" id="KW-1185">Reference proteome</keyword>
<dbReference type="EMBL" id="FNGW01000002">
    <property type="protein sequence ID" value="SDL53941.1"/>
    <property type="molecule type" value="Genomic_DNA"/>
</dbReference>
<dbReference type="InterPro" id="IPR024997">
    <property type="entry name" value="DUF3892"/>
</dbReference>
<dbReference type="RefSeq" id="WP_092724280.1">
    <property type="nucleotide sequence ID" value="NZ_FNGW01000002.1"/>
</dbReference>
<dbReference type="Proteomes" id="UP000199068">
    <property type="component" value="Unassembled WGS sequence"/>
</dbReference>